<evidence type="ECO:0000259" key="1">
    <source>
        <dbReference type="PROSITE" id="PS51502"/>
    </source>
</evidence>
<dbReference type="PROSITE" id="PS51502">
    <property type="entry name" value="S_R_A_B_BARREL"/>
    <property type="match status" value="1"/>
</dbReference>
<feature type="domain" description="Stress-response A/B barrel" evidence="1">
    <location>
        <begin position="2"/>
        <end position="94"/>
    </location>
</feature>
<dbReference type="Proteomes" id="UP000624703">
    <property type="component" value="Unassembled WGS sequence"/>
</dbReference>
<dbReference type="SMART" id="SM00886">
    <property type="entry name" value="Dabb"/>
    <property type="match status" value="1"/>
</dbReference>
<dbReference type="InterPro" id="IPR013097">
    <property type="entry name" value="Dabb"/>
</dbReference>
<gene>
    <name evidence="2" type="ORF">JIN82_12885</name>
</gene>
<dbReference type="EMBL" id="JAENIM010000042">
    <property type="protein sequence ID" value="MBK1792049.1"/>
    <property type="molecule type" value="Genomic_DNA"/>
</dbReference>
<proteinExistence type="predicted"/>
<keyword evidence="3" id="KW-1185">Reference proteome</keyword>
<dbReference type="Gene3D" id="3.30.70.100">
    <property type="match status" value="1"/>
</dbReference>
<accession>A0A8J7MHJ6</accession>
<dbReference type="AlphaFoldDB" id="A0A8J7MHJ6"/>
<dbReference type="Pfam" id="PF07876">
    <property type="entry name" value="Dabb"/>
    <property type="match status" value="1"/>
</dbReference>
<evidence type="ECO:0000313" key="3">
    <source>
        <dbReference type="Proteomes" id="UP000624703"/>
    </source>
</evidence>
<dbReference type="SUPFAM" id="SSF54909">
    <property type="entry name" value="Dimeric alpha+beta barrel"/>
    <property type="match status" value="1"/>
</dbReference>
<comment type="caution">
    <text evidence="2">The sequence shown here is derived from an EMBL/GenBank/DDBJ whole genome shotgun (WGS) entry which is preliminary data.</text>
</comment>
<reference evidence="2" key="1">
    <citation type="submission" date="2021-01" db="EMBL/GenBank/DDBJ databases">
        <title>Modified the classification status of verrucomicrobia.</title>
        <authorList>
            <person name="Feng X."/>
        </authorList>
    </citation>
    <scope>NUCLEOTIDE SEQUENCE</scope>
    <source>
        <strain evidence="2">_KCTC 22039</strain>
    </source>
</reference>
<dbReference type="RefSeq" id="WP_200312061.1">
    <property type="nucleotide sequence ID" value="NZ_JAENIM010000042.1"/>
</dbReference>
<sequence>MIHHAVFFKLAAEVDEAKLEEIIALTCKMLPQIPGVQHVRAGKNILGDAEWPFFLTVDLDSVEALEAYRIHPVHLEYVDAVVKPFTTERFALDYDTKLA</sequence>
<protein>
    <submittedName>
        <fullName evidence="2">Dabb family protein</fullName>
    </submittedName>
</protein>
<name>A0A8J7MHJ6_9BACT</name>
<evidence type="ECO:0000313" key="2">
    <source>
        <dbReference type="EMBL" id="MBK1792049.1"/>
    </source>
</evidence>
<dbReference type="InterPro" id="IPR011008">
    <property type="entry name" value="Dimeric_a/b-barrel"/>
</dbReference>
<organism evidence="2 3">
    <name type="scientific">Persicirhabdus sediminis</name>
    <dbReference type="NCBI Taxonomy" id="454144"/>
    <lineage>
        <taxon>Bacteria</taxon>
        <taxon>Pseudomonadati</taxon>
        <taxon>Verrucomicrobiota</taxon>
        <taxon>Verrucomicrobiia</taxon>
        <taxon>Verrucomicrobiales</taxon>
        <taxon>Verrucomicrobiaceae</taxon>
        <taxon>Persicirhabdus</taxon>
    </lineage>
</organism>